<evidence type="ECO:0000313" key="2">
    <source>
        <dbReference type="Proteomes" id="UP000319619"/>
    </source>
</evidence>
<organism evidence="1 2">
    <name type="scientific">candidate division LCP-89 bacterium B3_LCP</name>
    <dbReference type="NCBI Taxonomy" id="2012998"/>
    <lineage>
        <taxon>Bacteria</taxon>
        <taxon>Pseudomonadati</taxon>
        <taxon>Bacteria division LCP-89</taxon>
    </lineage>
</organism>
<sequence length="91" mass="10614">MATEDKHAHDQRENATFEFTEKSLTKLIKHAIETHQKPQKRYFFAVCLNHAHQDGNAWMGTKRSDRRDAIRDAIDHHNQTTHHVAILGPFD</sequence>
<name>A0A532UYF0_UNCL8</name>
<accession>A0A532UYF0</accession>
<proteinExistence type="predicted"/>
<dbReference type="Proteomes" id="UP000319619">
    <property type="component" value="Unassembled WGS sequence"/>
</dbReference>
<comment type="caution">
    <text evidence="1">The sequence shown here is derived from an EMBL/GenBank/DDBJ whole genome shotgun (WGS) entry which is preliminary data.</text>
</comment>
<gene>
    <name evidence="1" type="ORF">CEE37_09420</name>
</gene>
<dbReference type="EMBL" id="NJBN01000006">
    <property type="protein sequence ID" value="TKJ39946.1"/>
    <property type="molecule type" value="Genomic_DNA"/>
</dbReference>
<evidence type="ECO:0000313" key="1">
    <source>
        <dbReference type="EMBL" id="TKJ39946.1"/>
    </source>
</evidence>
<dbReference type="AlphaFoldDB" id="A0A532UYF0"/>
<reference evidence="1 2" key="1">
    <citation type="submission" date="2017-06" db="EMBL/GenBank/DDBJ databases">
        <title>Novel microbial phyla capable of carbon fixation and sulfur reduction in deep-sea sediments.</title>
        <authorList>
            <person name="Huang J."/>
            <person name="Baker B."/>
            <person name="Wang Y."/>
        </authorList>
    </citation>
    <scope>NUCLEOTIDE SEQUENCE [LARGE SCALE GENOMIC DNA]</scope>
    <source>
        <strain evidence="1">B3_LCP</strain>
    </source>
</reference>
<protein>
    <submittedName>
        <fullName evidence="1">Uncharacterized protein</fullName>
    </submittedName>
</protein>